<dbReference type="Gene3D" id="3.30.559.10">
    <property type="entry name" value="Chloramphenicol acetyltransferase-like domain"/>
    <property type="match status" value="1"/>
</dbReference>
<organism evidence="1 2">
    <name type="scientific">Mucilaginibacter pedocola</name>
    <dbReference type="NCBI Taxonomy" id="1792845"/>
    <lineage>
        <taxon>Bacteria</taxon>
        <taxon>Pseudomonadati</taxon>
        <taxon>Bacteroidota</taxon>
        <taxon>Sphingobacteriia</taxon>
        <taxon>Sphingobacteriales</taxon>
        <taxon>Sphingobacteriaceae</taxon>
        <taxon>Mucilaginibacter</taxon>
    </lineage>
</organism>
<comment type="caution">
    <text evidence="1">The sequence shown here is derived from an EMBL/GenBank/DDBJ whole genome shotgun (WGS) entry which is preliminary data.</text>
</comment>
<dbReference type="EMBL" id="MBTF01000012">
    <property type="protein sequence ID" value="OOQ59702.1"/>
    <property type="molecule type" value="Genomic_DNA"/>
</dbReference>
<gene>
    <name evidence="1" type="ORF">BC343_05930</name>
</gene>
<dbReference type="RefSeq" id="WP_078348451.1">
    <property type="nucleotide sequence ID" value="NZ_MBTF01000012.1"/>
</dbReference>
<dbReference type="STRING" id="1792845.BC343_05930"/>
<dbReference type="InterPro" id="IPR001707">
    <property type="entry name" value="Cmp_AcTrfase"/>
</dbReference>
<dbReference type="InterPro" id="IPR023213">
    <property type="entry name" value="CAT-like_dom_sf"/>
</dbReference>
<dbReference type="Pfam" id="PF00302">
    <property type="entry name" value="CAT"/>
    <property type="match status" value="1"/>
</dbReference>
<name>A0A1S9PFI9_9SPHI</name>
<keyword evidence="2" id="KW-1185">Reference proteome</keyword>
<dbReference type="AlphaFoldDB" id="A0A1S9PFI9"/>
<evidence type="ECO:0008006" key="3">
    <source>
        <dbReference type="Google" id="ProtNLM"/>
    </source>
</evidence>
<reference evidence="1 2" key="1">
    <citation type="submission" date="2016-07" db="EMBL/GenBank/DDBJ databases">
        <title>Genomic analysis of zinc-resistant bacterium Mucilaginibacter pedocola TBZ30.</title>
        <authorList>
            <person name="Huang J."/>
            <person name="Tang J."/>
        </authorList>
    </citation>
    <scope>NUCLEOTIDE SEQUENCE [LARGE SCALE GENOMIC DNA]</scope>
    <source>
        <strain evidence="1 2">TBZ30</strain>
    </source>
</reference>
<dbReference type="SUPFAM" id="SSF52777">
    <property type="entry name" value="CoA-dependent acyltransferases"/>
    <property type="match status" value="1"/>
</dbReference>
<evidence type="ECO:0000313" key="1">
    <source>
        <dbReference type="EMBL" id="OOQ59702.1"/>
    </source>
</evidence>
<dbReference type="SMART" id="SM01059">
    <property type="entry name" value="CAT"/>
    <property type="match status" value="1"/>
</dbReference>
<accession>A0A1S9PFI9</accession>
<sequence length="207" mass="23453">MRTKIEIAGWLREDHFNLFNSFDEPYYSINVDIDVTAAYAKAKELGVTFYNYYLYSAITAINSHENFRLRAINDEVFLYDKINVTHVVLRPNGTFGFGYIPFVPTLEEFVALAKVETERILATKGLDLSIPNENIIHFSAMPSIKFTGLTHARSFGFKDSSTKLSVGKVTEVHGRKMMPLSITVHHGLIDGLHVGQFIELYQQVLNG</sequence>
<dbReference type="PANTHER" id="PTHR38474:SF1">
    <property type="entry name" value="SLR0299 PROTEIN"/>
    <property type="match status" value="1"/>
</dbReference>
<dbReference type="PANTHER" id="PTHR38474">
    <property type="entry name" value="SLR0299 PROTEIN"/>
    <property type="match status" value="1"/>
</dbReference>
<dbReference type="OrthoDB" id="9801766at2"/>
<dbReference type="GO" id="GO:0008811">
    <property type="term" value="F:chloramphenicol O-acetyltransferase activity"/>
    <property type="evidence" value="ECO:0007669"/>
    <property type="project" value="InterPro"/>
</dbReference>
<protein>
    <recommendedName>
        <fullName evidence="3">Chloramphenicol acetyltransferase</fullName>
    </recommendedName>
</protein>
<evidence type="ECO:0000313" key="2">
    <source>
        <dbReference type="Proteomes" id="UP000189739"/>
    </source>
</evidence>
<proteinExistence type="predicted"/>
<dbReference type="Proteomes" id="UP000189739">
    <property type="component" value="Unassembled WGS sequence"/>
</dbReference>